<keyword evidence="3" id="KW-0614">Plasmid</keyword>
<gene>
    <name evidence="3" type="ordered locus">pNG5066</name>
</gene>
<keyword evidence="4" id="KW-1185">Reference proteome</keyword>
<dbReference type="RefSeq" id="WP_011222325.1">
    <property type="nucleotide sequence ID" value="NC_006393.1"/>
</dbReference>
<evidence type="ECO:0000256" key="1">
    <source>
        <dbReference type="SAM" id="MobiDB-lite"/>
    </source>
</evidence>
<geneLocation type="plasmid" evidence="3 4">
    <name>pNG500</name>
</geneLocation>
<feature type="transmembrane region" description="Helical" evidence="2">
    <location>
        <begin position="525"/>
        <end position="545"/>
    </location>
</feature>
<keyword evidence="3" id="KW-0378">Hydrolase</keyword>
<reference evidence="3 4" key="1">
    <citation type="journal article" date="2004" name="Genome Res.">
        <title>Genome sequence of Haloarcula marismortui: a halophilic archaeon from the Dead Sea.</title>
        <authorList>
            <person name="Baliga N.S."/>
            <person name="Bonneau R."/>
            <person name="Facciotti M.T."/>
            <person name="Pan M."/>
            <person name="Glusman G."/>
            <person name="Deutsch E.W."/>
            <person name="Shannon P."/>
            <person name="Chiu Y."/>
            <person name="Weng R.S."/>
            <person name="Gan R.R."/>
            <person name="Hung P."/>
            <person name="Date S.V."/>
            <person name="Marcotte E."/>
            <person name="Hood L."/>
            <person name="Ng W.V."/>
        </authorList>
    </citation>
    <scope>NUCLEOTIDE SEQUENCE [LARGE SCALE GENOMIC DNA]</scope>
    <source>
        <strain evidence="4">ATCC 43049 / DSM 3752 / JCM 8966 / VKM B-1809</strain>
        <plasmid evidence="4">Plasmid pNG500</plasmid>
    </source>
</reference>
<evidence type="ECO:0000313" key="4">
    <source>
        <dbReference type="Proteomes" id="UP000001169"/>
    </source>
</evidence>
<dbReference type="PANTHER" id="PTHR35902">
    <property type="entry name" value="S-LAYER DOMAIN-LIKE PROTEIN-RELATED"/>
    <property type="match status" value="1"/>
</dbReference>
<dbReference type="PANTHER" id="PTHR35902:SF3">
    <property type="entry name" value="NPCBM-ASSOCIATED, NEW3 DOMAIN OF ALPHA-GALACTOSIDASE"/>
    <property type="match status" value="1"/>
</dbReference>
<dbReference type="EnsemblBacteria" id="AAV44485">
    <property type="protein sequence ID" value="AAV44485"/>
    <property type="gene ID" value="pNG5066"/>
</dbReference>
<keyword evidence="2" id="KW-0472">Membrane</keyword>
<dbReference type="EC" id="3.2.1.18" evidence="3"/>
<organism evidence="3 4">
    <name type="scientific">Haloarcula marismortui (strain ATCC 43049 / DSM 3752 / JCM 8966 / VKM B-1809)</name>
    <name type="common">Halobacterium marismortui</name>
    <dbReference type="NCBI Taxonomy" id="272569"/>
    <lineage>
        <taxon>Archaea</taxon>
        <taxon>Methanobacteriati</taxon>
        <taxon>Methanobacteriota</taxon>
        <taxon>Stenosarchaea group</taxon>
        <taxon>Halobacteria</taxon>
        <taxon>Halobacteriales</taxon>
        <taxon>Haloarculaceae</taxon>
        <taxon>Haloarcula</taxon>
    </lineage>
</organism>
<dbReference type="GO" id="GO:0004308">
    <property type="term" value="F:exo-alpha-sialidase activity"/>
    <property type="evidence" value="ECO:0007669"/>
    <property type="project" value="UniProtKB-EC"/>
</dbReference>
<evidence type="ECO:0000256" key="2">
    <source>
        <dbReference type="SAM" id="Phobius"/>
    </source>
</evidence>
<dbReference type="GeneID" id="71759994"/>
<sequence length="549" mass="58478">MTQNTLPNPPSLTTVLTAVLLVGFVVSAVPSIATAQASESGDVVGNPDVTFTTSSEPLSADTADELTVSIVNYGQIIQHGPSQYEDSVMTARGLSFEIDDGDTPIDVQTGQVSVGNFPTGSIEKTVSVIVPDNAEPGTYKLPVNYEYSYTRHIRYGPSGPTEGSDSTKTKTGSITVQVREDARFEIVEANATTQVGDNNDVSFTLKNTGSEIARGANINAESQSSSLTFESGDTSSTASVGDWEPGEIRTVSYNAALESDAPVRGYSVNLKINYDDIDGIDRTSDPITTTVQSIREQDFILSNVESQLRVGEDGDLIGTVHNDGPLPARNVVVQYTGEDQSVIPTEDSTAVGTLDPGQSESFSLPIAISGSAESGLRSLDMAIKYRNDEGETRTFDELAVDAEVASERDRFDATIENRTIQAGGSRAVDVAVTNNLNEVASDVEVRLFADDPLDTGDTDTGYVQSLDPGETKTVTFELTTTGSATVGSTYPISLDFRYDDTEGDSHLTKTYRLPIDVIESQEGGLPLPVIAVALLVIGTAALVIYRRQQ</sequence>
<dbReference type="KEGG" id="hma:pNG5066"/>
<dbReference type="Gene3D" id="2.60.40.10">
    <property type="entry name" value="Immunoglobulins"/>
    <property type="match status" value="2"/>
</dbReference>
<dbReference type="Proteomes" id="UP000001169">
    <property type="component" value="Plasmid pNG500"/>
</dbReference>
<keyword evidence="2" id="KW-0812">Transmembrane</keyword>
<keyword evidence="3" id="KW-0326">Glycosidase</keyword>
<evidence type="ECO:0000313" key="3">
    <source>
        <dbReference type="EMBL" id="AAV44485.1"/>
    </source>
</evidence>
<dbReference type="PATRIC" id="fig|272569.17.peg.228"/>
<name>Q5V7L8_HALMA</name>
<protein>
    <submittedName>
        <fullName evidence="3">Exo-alpha-sialidase</fullName>
        <ecNumber evidence="3">3.2.1.18</ecNumber>
    </submittedName>
</protein>
<keyword evidence="2" id="KW-1133">Transmembrane helix</keyword>
<dbReference type="HOGENOM" id="CLU_028008_1_0_2"/>
<dbReference type="AlphaFoldDB" id="Q5V7L8"/>
<feature type="compositionally biased region" description="Polar residues" evidence="1">
    <location>
        <begin position="219"/>
        <end position="239"/>
    </location>
</feature>
<proteinExistence type="predicted"/>
<dbReference type="InterPro" id="IPR013783">
    <property type="entry name" value="Ig-like_fold"/>
</dbReference>
<feature type="region of interest" description="Disordered" evidence="1">
    <location>
        <begin position="217"/>
        <end position="243"/>
    </location>
</feature>
<dbReference type="EMBL" id="AY596294">
    <property type="protein sequence ID" value="AAV44485.1"/>
    <property type="molecule type" value="Genomic_DNA"/>
</dbReference>
<accession>Q5V7L8</accession>